<name>A0ABD3CCA5_9LAMI</name>
<gene>
    <name evidence="3" type="ORF">CASFOL_028550</name>
</gene>
<proteinExistence type="inferred from homology"/>
<evidence type="ECO:0000256" key="1">
    <source>
        <dbReference type="ARBA" id="ARBA00010016"/>
    </source>
</evidence>
<sequence length="411" mass="45537">MSDQTGEAATLSTAVPPPLPQRRPRVREVSSRFMSPLTQSNSTPNTSDLRRSQSAHRRQTDENLIPELNRISEKPSIASPVPTAQKKHPDVRVSSRPDTPIAIGSERIVLSRYRQVPNSIRRSISLTSITSGCSATPAARLLQEATSDEQEQPISRVSNSSSSDSCSTTASSSTGGDCAHLLPPRHHPSTCVRKGIRKVISHQEDVHSLKMLSNHYLQYRFANAKAESCVRAQRHEAERKIWSLGGKISDIRDNVKKKRHEVGVLRGIQNLTTIVEAQMPYLDEWSTLEEDYLNSLSATTNALLSSSLRLPVSAEVRVDSRQLGEALNSAIKVVELIGSHIQRFIHKAEEMNISVSELAKMTSEEKVRIDECGHMVSKTYSSQVNECSLRGTLVQLHHCSHHQPQKSEATV</sequence>
<evidence type="ECO:0008006" key="5">
    <source>
        <dbReference type="Google" id="ProtNLM"/>
    </source>
</evidence>
<feature type="compositionally biased region" description="Low complexity" evidence="2">
    <location>
        <begin position="155"/>
        <end position="174"/>
    </location>
</feature>
<reference evidence="4" key="1">
    <citation type="journal article" date="2024" name="IScience">
        <title>Strigolactones Initiate the Formation of Haustorium-like Structures in Castilleja.</title>
        <authorList>
            <person name="Buerger M."/>
            <person name="Peterson D."/>
            <person name="Chory J."/>
        </authorList>
    </citation>
    <scope>NUCLEOTIDE SEQUENCE [LARGE SCALE GENOMIC DNA]</scope>
</reference>
<dbReference type="PANTHER" id="PTHR31807:SF6">
    <property type="entry name" value="PROTEIN ENDOSPERM DEFECTIVE 1-RELATED"/>
    <property type="match status" value="1"/>
</dbReference>
<dbReference type="Proteomes" id="UP001632038">
    <property type="component" value="Unassembled WGS sequence"/>
</dbReference>
<dbReference type="Pfam" id="PF04484">
    <property type="entry name" value="QWRF"/>
    <property type="match status" value="1"/>
</dbReference>
<protein>
    <recommendedName>
        <fullName evidence="5">Protein ENDOSPERM DEFECTIVE 1</fullName>
    </recommendedName>
</protein>
<evidence type="ECO:0000313" key="3">
    <source>
        <dbReference type="EMBL" id="KAL3627187.1"/>
    </source>
</evidence>
<comment type="caution">
    <text evidence="3">The sequence shown here is derived from an EMBL/GenBank/DDBJ whole genome shotgun (WGS) entry which is preliminary data.</text>
</comment>
<keyword evidence="4" id="KW-1185">Reference proteome</keyword>
<feature type="compositionally biased region" description="Polar residues" evidence="2">
    <location>
        <begin position="1"/>
        <end position="13"/>
    </location>
</feature>
<dbReference type="PANTHER" id="PTHR31807">
    <property type="entry name" value="AUGMIN FAMILY MEMBER"/>
    <property type="match status" value="1"/>
</dbReference>
<organism evidence="3 4">
    <name type="scientific">Castilleja foliolosa</name>
    <dbReference type="NCBI Taxonomy" id="1961234"/>
    <lineage>
        <taxon>Eukaryota</taxon>
        <taxon>Viridiplantae</taxon>
        <taxon>Streptophyta</taxon>
        <taxon>Embryophyta</taxon>
        <taxon>Tracheophyta</taxon>
        <taxon>Spermatophyta</taxon>
        <taxon>Magnoliopsida</taxon>
        <taxon>eudicotyledons</taxon>
        <taxon>Gunneridae</taxon>
        <taxon>Pentapetalae</taxon>
        <taxon>asterids</taxon>
        <taxon>lamiids</taxon>
        <taxon>Lamiales</taxon>
        <taxon>Orobanchaceae</taxon>
        <taxon>Pedicularideae</taxon>
        <taxon>Castillejinae</taxon>
        <taxon>Castilleja</taxon>
    </lineage>
</organism>
<dbReference type="AlphaFoldDB" id="A0ABD3CCA5"/>
<feature type="region of interest" description="Disordered" evidence="2">
    <location>
        <begin position="144"/>
        <end position="184"/>
    </location>
</feature>
<feature type="compositionally biased region" description="Polar residues" evidence="2">
    <location>
        <begin position="32"/>
        <end position="47"/>
    </location>
</feature>
<evidence type="ECO:0000256" key="2">
    <source>
        <dbReference type="SAM" id="MobiDB-lite"/>
    </source>
</evidence>
<comment type="similarity">
    <text evidence="1">Belongs to the QWRF family.</text>
</comment>
<dbReference type="InterPro" id="IPR007573">
    <property type="entry name" value="QWRF"/>
</dbReference>
<dbReference type="EMBL" id="JAVIJP010000039">
    <property type="protein sequence ID" value="KAL3627187.1"/>
    <property type="molecule type" value="Genomic_DNA"/>
</dbReference>
<evidence type="ECO:0000313" key="4">
    <source>
        <dbReference type="Proteomes" id="UP001632038"/>
    </source>
</evidence>
<feature type="region of interest" description="Disordered" evidence="2">
    <location>
        <begin position="1"/>
        <end position="99"/>
    </location>
</feature>
<accession>A0ABD3CCA5</accession>